<keyword evidence="2" id="KW-1185">Reference proteome</keyword>
<protein>
    <submittedName>
        <fullName evidence="1">ADL103Wp</fullName>
    </submittedName>
</protein>
<reference evidence="2" key="2">
    <citation type="journal article" date="2013" name="G3 (Bethesda)">
        <title>Genomes of Ashbya fungi isolated from insects reveal four mating-type loci, numerous translocations, lack of transposons, and distinct gene duplications.</title>
        <authorList>
            <person name="Dietrich F.S."/>
            <person name="Voegeli S."/>
            <person name="Kuo S."/>
            <person name="Philippsen P."/>
        </authorList>
    </citation>
    <scope>GENOME REANNOTATION</scope>
    <source>
        <strain evidence="2">ATCC 10895 / CBS 109.51 / FGSC 9923 / NRRL Y-1056</strain>
    </source>
</reference>
<dbReference type="FunCoup" id="Q75AM6">
    <property type="interactions" value="22"/>
</dbReference>
<dbReference type="OrthoDB" id="4055114at2759"/>
<accession>Q75AM6</accession>
<name>Q75AM6_EREGS</name>
<evidence type="ECO:0000313" key="1">
    <source>
        <dbReference type="EMBL" id="AAS51817.2"/>
    </source>
</evidence>
<gene>
    <name evidence="1" type="ORF">AGOS_ADL103W</name>
</gene>
<dbReference type="AlphaFoldDB" id="Q75AM6"/>
<proteinExistence type="predicted"/>
<evidence type="ECO:0000313" key="2">
    <source>
        <dbReference type="Proteomes" id="UP000000591"/>
    </source>
</evidence>
<dbReference type="KEGG" id="ago:AGOS_ADL103W"/>
<sequence length="256" mass="30021">MAWVLSSYRRARWLWLLPDLGADTKRMARGLQTFIVSHYAFHAGAEAMVKYVTHTLYYKFMLELWDTSHEQLQSGKYYGHEFSRYGPEALNRSALCKEQRRMALVILKIRSQRNRGKGPAVRCVMFMLQILESLARSYVKLSRRKAPHAGMETVGLQKAYLQIYERRTKTFNDKYMVEICNILRRHENSVKALELMIKETLKFLQSLDWKSLHLNQKDCDELASYRKFIQCSLLLTDNTSLIAGCRLVISKWPTKP</sequence>
<dbReference type="STRING" id="284811.Q75AM6"/>
<dbReference type="InParanoid" id="Q75AM6"/>
<dbReference type="Proteomes" id="UP000000591">
    <property type="component" value="Chromosome IV"/>
</dbReference>
<reference evidence="1 2" key="1">
    <citation type="journal article" date="2004" name="Science">
        <title>The Ashbya gossypii genome as a tool for mapping the ancient Saccharomyces cerevisiae genome.</title>
        <authorList>
            <person name="Dietrich F.S."/>
            <person name="Voegeli S."/>
            <person name="Brachat S."/>
            <person name="Lerch A."/>
            <person name="Gates K."/>
            <person name="Steiner S."/>
            <person name="Mohr C."/>
            <person name="Pohlmann R."/>
            <person name="Luedi P."/>
            <person name="Choi S."/>
            <person name="Wing R.A."/>
            <person name="Flavier A."/>
            <person name="Gaffney T.D."/>
            <person name="Philippsen P."/>
        </authorList>
    </citation>
    <scope>NUCLEOTIDE SEQUENCE [LARGE SCALE GENOMIC DNA]</scope>
    <source>
        <strain evidence="2">ATCC 10895 / CBS 109.51 / FGSC 9923 / NRRL Y-1056</strain>
    </source>
</reference>
<dbReference type="RefSeq" id="NP_983993.2">
    <property type="nucleotide sequence ID" value="NM_209346.2"/>
</dbReference>
<dbReference type="EMBL" id="AE016817">
    <property type="protein sequence ID" value="AAS51817.2"/>
    <property type="molecule type" value="Genomic_DNA"/>
</dbReference>
<dbReference type="GeneID" id="4620135"/>
<dbReference type="HOGENOM" id="CLU_1085765_0_0_1"/>
<dbReference type="OMA" id="YRKFIQC"/>
<organism evidence="1 2">
    <name type="scientific">Eremothecium gossypii (strain ATCC 10895 / CBS 109.51 / FGSC 9923 / NRRL Y-1056)</name>
    <name type="common">Yeast</name>
    <name type="synonym">Ashbya gossypii</name>
    <dbReference type="NCBI Taxonomy" id="284811"/>
    <lineage>
        <taxon>Eukaryota</taxon>
        <taxon>Fungi</taxon>
        <taxon>Dikarya</taxon>
        <taxon>Ascomycota</taxon>
        <taxon>Saccharomycotina</taxon>
        <taxon>Saccharomycetes</taxon>
        <taxon>Saccharomycetales</taxon>
        <taxon>Saccharomycetaceae</taxon>
        <taxon>Eremothecium</taxon>
    </lineage>
</organism>